<evidence type="ECO:0000313" key="2">
    <source>
        <dbReference type="Proteomes" id="UP000824120"/>
    </source>
</evidence>
<keyword evidence="2" id="KW-1185">Reference proteome</keyword>
<proteinExistence type="predicted"/>
<dbReference type="AlphaFoldDB" id="A0A9J5WLK8"/>
<evidence type="ECO:0000313" key="1">
    <source>
        <dbReference type="EMBL" id="KAG5576261.1"/>
    </source>
</evidence>
<dbReference type="Proteomes" id="UP000824120">
    <property type="component" value="Chromosome 11"/>
</dbReference>
<accession>A0A9J5WLK8</accession>
<dbReference type="EMBL" id="JACXVP010000011">
    <property type="protein sequence ID" value="KAG5576261.1"/>
    <property type="molecule type" value="Genomic_DNA"/>
</dbReference>
<name>A0A9J5WLK8_SOLCO</name>
<dbReference type="OrthoDB" id="1301128at2759"/>
<sequence>MATLDKNIDLFDVFHMKPLKIENEVDSNMKSTIRYTFVAPGAIGKGRGRGLKSLGEKGNLPSKSILPQSSDLVKKYIKEIETNYIGKGQGQGLKNSTMSTSQGIQMMHKNSMTFEKENMQINTSSPTSTNQVKKLKQGLEKRTGSLSSTLGISKYEVGSFNKSVVFSNVTPPKCNKSSSTMPSSHEM</sequence>
<gene>
    <name evidence="1" type="ORF">H5410_056395</name>
</gene>
<protein>
    <submittedName>
        <fullName evidence="1">Uncharacterized protein</fullName>
    </submittedName>
</protein>
<reference evidence="1 2" key="1">
    <citation type="submission" date="2020-09" db="EMBL/GenBank/DDBJ databases">
        <title>De no assembly of potato wild relative species, Solanum commersonii.</title>
        <authorList>
            <person name="Cho K."/>
        </authorList>
    </citation>
    <scope>NUCLEOTIDE SEQUENCE [LARGE SCALE GENOMIC DNA]</scope>
    <source>
        <strain evidence="1">LZ3.2</strain>
        <tissue evidence="1">Leaf</tissue>
    </source>
</reference>
<organism evidence="1 2">
    <name type="scientific">Solanum commersonii</name>
    <name type="common">Commerson's wild potato</name>
    <name type="synonym">Commerson's nightshade</name>
    <dbReference type="NCBI Taxonomy" id="4109"/>
    <lineage>
        <taxon>Eukaryota</taxon>
        <taxon>Viridiplantae</taxon>
        <taxon>Streptophyta</taxon>
        <taxon>Embryophyta</taxon>
        <taxon>Tracheophyta</taxon>
        <taxon>Spermatophyta</taxon>
        <taxon>Magnoliopsida</taxon>
        <taxon>eudicotyledons</taxon>
        <taxon>Gunneridae</taxon>
        <taxon>Pentapetalae</taxon>
        <taxon>asterids</taxon>
        <taxon>lamiids</taxon>
        <taxon>Solanales</taxon>
        <taxon>Solanaceae</taxon>
        <taxon>Solanoideae</taxon>
        <taxon>Solaneae</taxon>
        <taxon>Solanum</taxon>
    </lineage>
</organism>
<comment type="caution">
    <text evidence="1">The sequence shown here is derived from an EMBL/GenBank/DDBJ whole genome shotgun (WGS) entry which is preliminary data.</text>
</comment>